<dbReference type="UniPathway" id="UPA00344"/>
<dbReference type="NCBIfam" id="TIGR01687">
    <property type="entry name" value="moaD_arch"/>
    <property type="match status" value="1"/>
</dbReference>
<sequence>MIKVLFFAVLRERLGTSEVVVQDFHGSTVADLIQHLQQRSPKWQQELASQDVLAAVNQQLVSHAHVVEAGSEVAFFPPVTGG</sequence>
<dbReference type="InterPro" id="IPR016155">
    <property type="entry name" value="Mopterin_synth/thiamin_S_b"/>
</dbReference>
<dbReference type="PANTHER" id="PTHR33359">
    <property type="entry name" value="MOLYBDOPTERIN SYNTHASE SULFUR CARRIER SUBUNIT"/>
    <property type="match status" value="1"/>
</dbReference>
<dbReference type="GO" id="GO:1990133">
    <property type="term" value="C:molybdopterin adenylyltransferase complex"/>
    <property type="evidence" value="ECO:0007669"/>
    <property type="project" value="TreeGrafter"/>
</dbReference>
<comment type="caution">
    <text evidence="6">The sequence shown here is derived from an EMBL/GenBank/DDBJ whole genome shotgun (WGS) entry which is preliminary data.</text>
</comment>
<dbReference type="InterPro" id="IPR003749">
    <property type="entry name" value="ThiS/MoaD-like"/>
</dbReference>
<evidence type="ECO:0000256" key="5">
    <source>
        <dbReference type="ARBA" id="ARBA00024247"/>
    </source>
</evidence>
<dbReference type="SUPFAM" id="SSF54285">
    <property type="entry name" value="MoaD/ThiS"/>
    <property type="match status" value="1"/>
</dbReference>
<dbReference type="PANTHER" id="PTHR33359:SF1">
    <property type="entry name" value="MOLYBDOPTERIN SYNTHASE SULFUR CARRIER SUBUNIT"/>
    <property type="match status" value="1"/>
</dbReference>
<evidence type="ECO:0000256" key="1">
    <source>
        <dbReference type="ARBA" id="ARBA00005046"/>
    </source>
</evidence>
<comment type="similarity">
    <text evidence="4">Belongs to the MoaD family.</text>
</comment>
<dbReference type="FunFam" id="3.10.20.30:FF:000010">
    <property type="entry name" value="Molybdopterin synthase sulfur carrier subunit"/>
    <property type="match status" value="1"/>
</dbReference>
<reference evidence="6 7" key="1">
    <citation type="journal article" date="2011" name="Front. Microbiol.">
        <title>Genomic signatures of strain selection and enhancement in Bacillus atrophaeus var. globigii, a historical biowarfare simulant.</title>
        <authorList>
            <person name="Gibbons H.S."/>
            <person name="Broomall S.M."/>
            <person name="McNew L.A."/>
            <person name="Daligault H."/>
            <person name="Chapman C."/>
            <person name="Bruce D."/>
            <person name="Karavis M."/>
            <person name="Krepps M."/>
            <person name="McGregor P.A."/>
            <person name="Hong C."/>
            <person name="Park K.H."/>
            <person name="Akmal A."/>
            <person name="Feldman A."/>
            <person name="Lin J.S."/>
            <person name="Chang W.E."/>
            <person name="Higgs B.W."/>
            <person name="Demirev P."/>
            <person name="Lindquist J."/>
            <person name="Liem A."/>
            <person name="Fochler E."/>
            <person name="Read T.D."/>
            <person name="Tapia R."/>
            <person name="Johnson S."/>
            <person name="Bishop-Lilly K.A."/>
            <person name="Detter C."/>
            <person name="Han C."/>
            <person name="Sozhamannan S."/>
            <person name="Rosenzweig C.N."/>
            <person name="Skowronski E.W."/>
        </authorList>
    </citation>
    <scope>NUCLEOTIDE SEQUENCE [LARGE SCALE GENOMIC DNA]</scope>
    <source>
        <strain evidence="6 7">AK5</strain>
    </source>
</reference>
<dbReference type="EMBL" id="PIPI01000002">
    <property type="protein sequence ID" value="RUO20748.1"/>
    <property type="molecule type" value="Genomic_DNA"/>
</dbReference>
<dbReference type="Pfam" id="PF02597">
    <property type="entry name" value="ThiS"/>
    <property type="match status" value="1"/>
</dbReference>
<dbReference type="OrthoDB" id="9801945at2"/>
<dbReference type="InterPro" id="IPR010038">
    <property type="entry name" value="MoaD_arc-typ"/>
</dbReference>
<dbReference type="NCBIfam" id="TIGR01682">
    <property type="entry name" value="moaD"/>
    <property type="match status" value="1"/>
</dbReference>
<keyword evidence="7" id="KW-1185">Reference proteome</keyword>
<name>A0A432VW10_9GAMM</name>
<dbReference type="CDD" id="cd00754">
    <property type="entry name" value="Ubl_MoaD"/>
    <property type="match status" value="1"/>
</dbReference>
<evidence type="ECO:0000256" key="4">
    <source>
        <dbReference type="ARBA" id="ARBA00024200"/>
    </source>
</evidence>
<evidence type="ECO:0000313" key="6">
    <source>
        <dbReference type="EMBL" id="RUO20748.1"/>
    </source>
</evidence>
<protein>
    <recommendedName>
        <fullName evidence="5">Molybdopterin synthase sulfur carrier subunit</fullName>
    </recommendedName>
</protein>
<evidence type="ECO:0000256" key="3">
    <source>
        <dbReference type="ARBA" id="ARBA00023150"/>
    </source>
</evidence>
<gene>
    <name evidence="6" type="primary">moaD</name>
    <name evidence="6" type="ORF">CWE06_05450</name>
</gene>
<dbReference type="GO" id="GO:0000166">
    <property type="term" value="F:nucleotide binding"/>
    <property type="evidence" value="ECO:0007669"/>
    <property type="project" value="UniProtKB-KW"/>
</dbReference>
<evidence type="ECO:0000313" key="7">
    <source>
        <dbReference type="Proteomes" id="UP000288212"/>
    </source>
</evidence>
<dbReference type="RefSeq" id="WP_126791950.1">
    <property type="nucleotide sequence ID" value="NZ_PIPI01000002.1"/>
</dbReference>
<dbReference type="InterPro" id="IPR012675">
    <property type="entry name" value="Beta-grasp_dom_sf"/>
</dbReference>
<organism evidence="6 7">
    <name type="scientific">Aliidiomarina haloalkalitolerans</name>
    <dbReference type="NCBI Taxonomy" id="859059"/>
    <lineage>
        <taxon>Bacteria</taxon>
        <taxon>Pseudomonadati</taxon>
        <taxon>Pseudomonadota</taxon>
        <taxon>Gammaproteobacteria</taxon>
        <taxon>Alteromonadales</taxon>
        <taxon>Idiomarinaceae</taxon>
        <taxon>Aliidiomarina</taxon>
    </lineage>
</organism>
<dbReference type="AlphaFoldDB" id="A0A432VW10"/>
<dbReference type="GO" id="GO:0006777">
    <property type="term" value="P:Mo-molybdopterin cofactor biosynthetic process"/>
    <property type="evidence" value="ECO:0007669"/>
    <property type="project" value="UniProtKB-KW"/>
</dbReference>
<dbReference type="Gene3D" id="3.10.20.30">
    <property type="match status" value="1"/>
</dbReference>
<dbReference type="Proteomes" id="UP000288212">
    <property type="component" value="Unassembled WGS sequence"/>
</dbReference>
<dbReference type="InterPro" id="IPR044672">
    <property type="entry name" value="MOCS2A"/>
</dbReference>
<accession>A0A432VW10</accession>
<keyword evidence="3" id="KW-0501">Molybdenum cofactor biosynthesis</keyword>
<keyword evidence="2" id="KW-0547">Nucleotide-binding</keyword>
<proteinExistence type="inferred from homology"/>
<evidence type="ECO:0000256" key="2">
    <source>
        <dbReference type="ARBA" id="ARBA00022741"/>
    </source>
</evidence>
<comment type="pathway">
    <text evidence="1">Cofactor biosynthesis; molybdopterin biosynthesis.</text>
</comment>